<evidence type="ECO:0000256" key="1">
    <source>
        <dbReference type="ARBA" id="ARBA00004141"/>
    </source>
</evidence>
<dbReference type="InterPro" id="IPR036837">
    <property type="entry name" value="Cation_efflux_CTD_sf"/>
</dbReference>
<dbReference type="SUPFAM" id="SSF161111">
    <property type="entry name" value="Cation efflux protein transmembrane domain-like"/>
    <property type="match status" value="1"/>
</dbReference>
<dbReference type="Pfam" id="PF01545">
    <property type="entry name" value="Cation_efflux"/>
    <property type="match status" value="1"/>
</dbReference>
<gene>
    <name evidence="10" type="ORF">BROSI_A0218</name>
</gene>
<keyword evidence="11" id="KW-1185">Reference proteome</keyword>
<keyword evidence="6 7" id="KW-0472">Membrane</keyword>
<keyword evidence="3" id="KW-0813">Transport</keyword>
<dbReference type="PANTHER" id="PTHR43840:SF15">
    <property type="entry name" value="MITOCHONDRIAL METAL TRANSPORTER 1-RELATED"/>
    <property type="match status" value="1"/>
</dbReference>
<dbReference type="NCBIfam" id="TIGR01297">
    <property type="entry name" value="CDF"/>
    <property type="match status" value="1"/>
</dbReference>
<evidence type="ECO:0000256" key="7">
    <source>
        <dbReference type="SAM" id="Phobius"/>
    </source>
</evidence>
<name>A0ABQ0JSM0_9BACT</name>
<dbReference type="PANTHER" id="PTHR43840">
    <property type="entry name" value="MITOCHONDRIAL METAL TRANSPORTER 1-RELATED"/>
    <property type="match status" value="1"/>
</dbReference>
<evidence type="ECO:0000259" key="8">
    <source>
        <dbReference type="Pfam" id="PF01545"/>
    </source>
</evidence>
<evidence type="ECO:0000256" key="2">
    <source>
        <dbReference type="ARBA" id="ARBA00008114"/>
    </source>
</evidence>
<dbReference type="InterPro" id="IPR058533">
    <property type="entry name" value="Cation_efflux_TM"/>
</dbReference>
<evidence type="ECO:0000259" key="9">
    <source>
        <dbReference type="Pfam" id="PF16916"/>
    </source>
</evidence>
<feature type="transmembrane region" description="Helical" evidence="7">
    <location>
        <begin position="12"/>
        <end position="34"/>
    </location>
</feature>
<proteinExistence type="inferred from homology"/>
<feature type="transmembrane region" description="Helical" evidence="7">
    <location>
        <begin position="182"/>
        <end position="200"/>
    </location>
</feature>
<evidence type="ECO:0000256" key="3">
    <source>
        <dbReference type="ARBA" id="ARBA00022448"/>
    </source>
</evidence>
<feature type="transmembrane region" description="Helical" evidence="7">
    <location>
        <begin position="157"/>
        <end position="176"/>
    </location>
</feature>
<dbReference type="InterPro" id="IPR002524">
    <property type="entry name" value="Cation_efflux"/>
</dbReference>
<organism evidence="10 11">
    <name type="scientific">Candidatus Brocadia sinica JPN1</name>
    <dbReference type="NCBI Taxonomy" id="1197129"/>
    <lineage>
        <taxon>Bacteria</taxon>
        <taxon>Pseudomonadati</taxon>
        <taxon>Planctomycetota</taxon>
        <taxon>Candidatus Brocadiia</taxon>
        <taxon>Candidatus Brocadiales</taxon>
        <taxon>Candidatus Brocadiaceae</taxon>
        <taxon>Candidatus Brocadia</taxon>
    </lineage>
</organism>
<keyword evidence="4 7" id="KW-0812">Transmembrane</keyword>
<evidence type="ECO:0000313" key="11">
    <source>
        <dbReference type="Proteomes" id="UP000032309"/>
    </source>
</evidence>
<comment type="caution">
    <text evidence="10">The sequence shown here is derived from an EMBL/GenBank/DDBJ whole genome shotgun (WGS) entry which is preliminary data.</text>
</comment>
<keyword evidence="5 7" id="KW-1133">Transmembrane helix</keyword>
<evidence type="ECO:0000256" key="4">
    <source>
        <dbReference type="ARBA" id="ARBA00022692"/>
    </source>
</evidence>
<comment type="subcellular location">
    <subcellularLocation>
        <location evidence="1">Membrane</location>
        <topology evidence="1">Multi-pass membrane protein</topology>
    </subcellularLocation>
</comment>
<comment type="similarity">
    <text evidence="2">Belongs to the cation diffusion facilitator (CDF) transporter (TC 2.A.4) family.</text>
</comment>
<dbReference type="EMBL" id="BAFN01000001">
    <property type="protein sequence ID" value="GAN31714.1"/>
    <property type="molecule type" value="Genomic_DNA"/>
</dbReference>
<evidence type="ECO:0000256" key="6">
    <source>
        <dbReference type="ARBA" id="ARBA00023136"/>
    </source>
</evidence>
<sequence length="288" mass="31450">MTTGIMKNRGRQATIVLIICNIFLFVIKTTAGIMSNSLAIISDAVNSLTDIIASVIIFFAVKTSSKQADEGHPFGHHRAEPIAGLIVAIFAGILGFEILHTSVLKLMETHVHKTGIPAIVTLMISIGMKLIMSTYFKKVSRSINSPALLASSIDSRNDVYISTTALVGVIFGLYGYPQMDDIAAILISFWIIYSGYKIGVQNIDYLMGRQPESSIMEEIKKKAGAVAGVMGIHDVRAHYVGNYIHVEIHITLDQSLTMTQAHDIGKNVQRAVESVESIHKAFVHIDPI</sequence>
<feature type="transmembrane region" description="Helical" evidence="7">
    <location>
        <begin position="82"/>
        <end position="103"/>
    </location>
</feature>
<dbReference type="Proteomes" id="UP000032309">
    <property type="component" value="Unassembled WGS sequence"/>
</dbReference>
<feature type="domain" description="Cation efflux protein cytoplasmic" evidence="9">
    <location>
        <begin position="212"/>
        <end position="287"/>
    </location>
</feature>
<evidence type="ECO:0000313" key="10">
    <source>
        <dbReference type="EMBL" id="GAN31714.1"/>
    </source>
</evidence>
<dbReference type="InterPro" id="IPR027469">
    <property type="entry name" value="Cation_efflux_TMD_sf"/>
</dbReference>
<feature type="domain" description="Cation efflux protein transmembrane" evidence="8">
    <location>
        <begin position="15"/>
        <end position="207"/>
    </location>
</feature>
<dbReference type="InterPro" id="IPR027470">
    <property type="entry name" value="Cation_efflux_CTD"/>
</dbReference>
<dbReference type="InterPro" id="IPR050291">
    <property type="entry name" value="CDF_Transporter"/>
</dbReference>
<dbReference type="SUPFAM" id="SSF160240">
    <property type="entry name" value="Cation efflux protein cytoplasmic domain-like"/>
    <property type="match status" value="1"/>
</dbReference>
<dbReference type="Pfam" id="PF16916">
    <property type="entry name" value="ZT_dimer"/>
    <property type="match status" value="1"/>
</dbReference>
<dbReference type="Gene3D" id="3.30.70.1350">
    <property type="entry name" value="Cation efflux protein, cytoplasmic domain"/>
    <property type="match status" value="1"/>
</dbReference>
<reference evidence="11" key="1">
    <citation type="journal article" date="2015" name="Genome Announc.">
        <title>Draft Genome Sequence of an Anaerobic Ammonium-Oxidizing Bacterium, "Candidatus Brocadia sinica".</title>
        <authorList>
            <person name="Oshiki M."/>
            <person name="Shinyako-Hata K."/>
            <person name="Satoh H."/>
            <person name="Okabe S."/>
        </authorList>
    </citation>
    <scope>NUCLEOTIDE SEQUENCE [LARGE SCALE GENOMIC DNA]</scope>
    <source>
        <strain evidence="11">JPN1</strain>
    </source>
</reference>
<protein>
    <submittedName>
        <fullName evidence="10">Co/Zn/Cd cation transporter</fullName>
    </submittedName>
</protein>
<evidence type="ECO:0000256" key="5">
    <source>
        <dbReference type="ARBA" id="ARBA00022989"/>
    </source>
</evidence>
<feature type="transmembrane region" description="Helical" evidence="7">
    <location>
        <begin position="40"/>
        <end position="61"/>
    </location>
</feature>
<feature type="transmembrane region" description="Helical" evidence="7">
    <location>
        <begin position="115"/>
        <end position="136"/>
    </location>
</feature>
<dbReference type="Gene3D" id="1.20.1510.10">
    <property type="entry name" value="Cation efflux protein transmembrane domain"/>
    <property type="match status" value="1"/>
</dbReference>
<accession>A0ABQ0JSM0</accession>